<proteinExistence type="inferred from homology"/>
<dbReference type="GO" id="GO:0003677">
    <property type="term" value="F:DNA binding"/>
    <property type="evidence" value="ECO:0007669"/>
    <property type="project" value="UniProtKB-UniRule"/>
</dbReference>
<dbReference type="InterPro" id="IPR011990">
    <property type="entry name" value="TPR-like_helical_dom_sf"/>
</dbReference>
<keyword evidence="3 5" id="KW-0238">DNA-binding</keyword>
<dbReference type="Pfam" id="PF03704">
    <property type="entry name" value="BTAD"/>
    <property type="match status" value="1"/>
</dbReference>
<keyword evidence="4" id="KW-0804">Transcription</keyword>
<name>A0A1H6F088_9ACTN</name>
<dbReference type="CDD" id="cd15831">
    <property type="entry name" value="BTAD"/>
    <property type="match status" value="1"/>
</dbReference>
<keyword evidence="8" id="KW-1185">Reference proteome</keyword>
<dbReference type="InterPro" id="IPR036388">
    <property type="entry name" value="WH-like_DNA-bd_sf"/>
</dbReference>
<dbReference type="Pfam" id="PF00931">
    <property type="entry name" value="NB-ARC"/>
    <property type="match status" value="1"/>
</dbReference>
<reference evidence="7 8" key="1">
    <citation type="submission" date="2016-10" db="EMBL/GenBank/DDBJ databases">
        <authorList>
            <person name="de Groot N.N."/>
        </authorList>
    </citation>
    <scope>NUCLEOTIDE SEQUENCE [LARGE SCALE GENOMIC DNA]</scope>
    <source>
        <strain evidence="7 8">CGMCC 4.7037</strain>
    </source>
</reference>
<organism evidence="7 8">
    <name type="scientific">Nonomuraea solani</name>
    <dbReference type="NCBI Taxonomy" id="1144553"/>
    <lineage>
        <taxon>Bacteria</taxon>
        <taxon>Bacillati</taxon>
        <taxon>Actinomycetota</taxon>
        <taxon>Actinomycetes</taxon>
        <taxon>Streptosporangiales</taxon>
        <taxon>Streptosporangiaceae</taxon>
        <taxon>Nonomuraea</taxon>
    </lineage>
</organism>
<dbReference type="RefSeq" id="WP_146104120.1">
    <property type="nucleotide sequence ID" value="NZ_FNVT01000026.1"/>
</dbReference>
<dbReference type="OrthoDB" id="5521887at2"/>
<feature type="DNA-binding region" description="OmpR/PhoB-type" evidence="5">
    <location>
        <begin position="1"/>
        <end position="105"/>
    </location>
</feature>
<dbReference type="PANTHER" id="PTHR35807">
    <property type="entry name" value="TRANSCRIPTIONAL REGULATOR REDD-RELATED"/>
    <property type="match status" value="1"/>
</dbReference>
<dbReference type="GO" id="GO:0043531">
    <property type="term" value="F:ADP binding"/>
    <property type="evidence" value="ECO:0007669"/>
    <property type="project" value="InterPro"/>
</dbReference>
<dbReference type="InterPro" id="IPR002182">
    <property type="entry name" value="NB-ARC"/>
</dbReference>
<accession>A0A1H6F088</accession>
<dbReference type="Proteomes" id="UP000236732">
    <property type="component" value="Unassembled WGS sequence"/>
</dbReference>
<dbReference type="Gene3D" id="1.25.40.10">
    <property type="entry name" value="Tetratricopeptide repeat domain"/>
    <property type="match status" value="1"/>
</dbReference>
<dbReference type="InterPro" id="IPR027417">
    <property type="entry name" value="P-loop_NTPase"/>
</dbReference>
<dbReference type="GO" id="GO:0006355">
    <property type="term" value="P:regulation of DNA-templated transcription"/>
    <property type="evidence" value="ECO:0007669"/>
    <property type="project" value="InterPro"/>
</dbReference>
<evidence type="ECO:0000256" key="4">
    <source>
        <dbReference type="ARBA" id="ARBA00023163"/>
    </source>
</evidence>
<protein>
    <submittedName>
        <fullName evidence="7">DNA-binding transcriptional activator of the SARP family</fullName>
    </submittedName>
</protein>
<dbReference type="EMBL" id="FNVT01000026">
    <property type="protein sequence ID" value="SEH02354.1"/>
    <property type="molecule type" value="Genomic_DNA"/>
</dbReference>
<dbReference type="SUPFAM" id="SSF52540">
    <property type="entry name" value="P-loop containing nucleoside triphosphate hydrolases"/>
    <property type="match status" value="1"/>
</dbReference>
<evidence type="ECO:0000256" key="5">
    <source>
        <dbReference type="PROSITE-ProRule" id="PRU01091"/>
    </source>
</evidence>
<dbReference type="InterPro" id="IPR001867">
    <property type="entry name" value="OmpR/PhoB-type_DNA-bd"/>
</dbReference>
<feature type="domain" description="OmpR/PhoB-type" evidence="6">
    <location>
        <begin position="1"/>
        <end position="105"/>
    </location>
</feature>
<gene>
    <name evidence="7" type="ORF">SAMN05444920_12612</name>
</gene>
<keyword evidence="2" id="KW-0805">Transcription regulation</keyword>
<evidence type="ECO:0000256" key="1">
    <source>
        <dbReference type="ARBA" id="ARBA00005820"/>
    </source>
</evidence>
<dbReference type="SMART" id="SM01043">
    <property type="entry name" value="BTAD"/>
    <property type="match status" value="1"/>
</dbReference>
<dbReference type="InterPro" id="IPR016032">
    <property type="entry name" value="Sig_transdc_resp-reg_C-effctor"/>
</dbReference>
<comment type="similarity">
    <text evidence="1">Belongs to the AfsR/DnrI/RedD regulatory family.</text>
</comment>
<dbReference type="InterPro" id="IPR005158">
    <property type="entry name" value="BTAD"/>
</dbReference>
<evidence type="ECO:0000313" key="8">
    <source>
        <dbReference type="Proteomes" id="UP000236732"/>
    </source>
</evidence>
<dbReference type="Gene3D" id="3.40.50.300">
    <property type="entry name" value="P-loop containing nucleotide triphosphate hydrolases"/>
    <property type="match status" value="1"/>
</dbReference>
<sequence>MSSTSQLRLGFLGPISIWDGHQAVALSDTRARSCLARLMLEPGTPITRDLLADAIYNRRPPRTAQNQVQRAVSVLRRHKVDIETYEDGYILRIEQLRIDGFAAEAMIEQARQAHSAECDEEAVELFRTALQFWRGPVLCGLDSADLQLRALPWEELRLIALEERTWAELRMGKGRDLVPELTNLVHEHCLHQPFHEQLMLALFRAGRPSEAVNAYHGLRERLEGELGEAPRPTLKKLLHRIAMNDSSLLPGAPSTSAPRQLPRRLPVIEGRKSEIDSILSTLAVAGPGSPVVVSGPGGVGKTTVATGAAHQALDLFPDGQLFAELSGSSDPAMPANVLGDFLRDLGVSEQNIPDDVEQRAKLFRSVVADRRLLMVLDNAANTTQVEPLLPGVSSCRTIITSRRPLTELPGATLIRLFPLSDLPARAILADSGRRLDVDPAAVHALIELCQGYPLALKIVAARLAAKPHWSFRKLLNRILGSPVDEMASGELRVRPLLDSNYQMLDDQSRSLLRRVGFYGQHHFSLSDAAALADCSQDAAEDLLDNLIDAHFVEPGYRGYLLVLDYARGRAVAEESETELLAALTRVLKLQRRKVLARD</sequence>
<dbReference type="AlphaFoldDB" id="A0A1H6F088"/>
<evidence type="ECO:0000256" key="2">
    <source>
        <dbReference type="ARBA" id="ARBA00023015"/>
    </source>
</evidence>
<dbReference type="SUPFAM" id="SSF46894">
    <property type="entry name" value="C-terminal effector domain of the bipartite response regulators"/>
    <property type="match status" value="1"/>
</dbReference>
<dbReference type="PANTHER" id="PTHR35807:SF1">
    <property type="entry name" value="TRANSCRIPTIONAL REGULATOR REDD"/>
    <property type="match status" value="1"/>
</dbReference>
<dbReference type="Gene3D" id="1.10.10.10">
    <property type="entry name" value="Winged helix-like DNA-binding domain superfamily/Winged helix DNA-binding domain"/>
    <property type="match status" value="1"/>
</dbReference>
<evidence type="ECO:0000259" key="6">
    <source>
        <dbReference type="PROSITE" id="PS51755"/>
    </source>
</evidence>
<evidence type="ECO:0000256" key="3">
    <source>
        <dbReference type="ARBA" id="ARBA00023125"/>
    </source>
</evidence>
<dbReference type="GO" id="GO:0000160">
    <property type="term" value="P:phosphorelay signal transduction system"/>
    <property type="evidence" value="ECO:0007669"/>
    <property type="project" value="InterPro"/>
</dbReference>
<dbReference type="InterPro" id="IPR051677">
    <property type="entry name" value="AfsR-DnrI-RedD_regulator"/>
</dbReference>
<dbReference type="SUPFAM" id="SSF48452">
    <property type="entry name" value="TPR-like"/>
    <property type="match status" value="1"/>
</dbReference>
<dbReference type="PRINTS" id="PR00364">
    <property type="entry name" value="DISEASERSIST"/>
</dbReference>
<dbReference type="PROSITE" id="PS51755">
    <property type="entry name" value="OMPR_PHOB"/>
    <property type="match status" value="1"/>
</dbReference>
<evidence type="ECO:0000313" key="7">
    <source>
        <dbReference type="EMBL" id="SEH02354.1"/>
    </source>
</evidence>